<organism evidence="1 2">
    <name type="scientific">Klebsiella phage vB_KpnP_P184</name>
    <dbReference type="NCBI Taxonomy" id="2806547"/>
    <lineage>
        <taxon>Viruses</taxon>
        <taxon>Duplodnaviria</taxon>
        <taxon>Heunggongvirae</taxon>
        <taxon>Uroviricota</taxon>
        <taxon>Caudoviricetes</taxon>
        <taxon>Schitoviridae</taxon>
        <taxon>Efbeekayvirus</taxon>
        <taxon>Efbeekayvirus P184</taxon>
    </lineage>
</organism>
<evidence type="ECO:0000313" key="2">
    <source>
        <dbReference type="Proteomes" id="UP000663176"/>
    </source>
</evidence>
<dbReference type="Proteomes" id="UP000663176">
    <property type="component" value="Segment"/>
</dbReference>
<reference evidence="1" key="1">
    <citation type="submission" date="2021-01" db="EMBL/GenBank/DDBJ databases">
        <authorList>
            <person name="Li S."/>
            <person name="Lin Y."/>
        </authorList>
    </citation>
    <scope>NUCLEOTIDE SEQUENCE</scope>
</reference>
<evidence type="ECO:0000313" key="1">
    <source>
        <dbReference type="EMBL" id="QSJ03665.1"/>
    </source>
</evidence>
<accession>A0A898K9T9</accession>
<dbReference type="EMBL" id="MW495044">
    <property type="protein sequence ID" value="QSJ03665.1"/>
    <property type="molecule type" value="Genomic_DNA"/>
</dbReference>
<proteinExistence type="predicted"/>
<protein>
    <submittedName>
        <fullName evidence="1">Uncharacterized protein</fullName>
    </submittedName>
</protein>
<keyword evidence="2" id="KW-1185">Reference proteome</keyword>
<name>A0A898K9T9_9CAUD</name>
<sequence>MALNLKAYQALASYGLALIQGLDVVEAMGV</sequence>